<organism evidence="2 3">
    <name type="scientific">Amycolatopsis minnesotensis</name>
    <dbReference type="NCBI Taxonomy" id="337894"/>
    <lineage>
        <taxon>Bacteria</taxon>
        <taxon>Bacillati</taxon>
        <taxon>Actinomycetota</taxon>
        <taxon>Actinomycetes</taxon>
        <taxon>Pseudonocardiales</taxon>
        <taxon>Pseudonocardiaceae</taxon>
        <taxon>Amycolatopsis</taxon>
    </lineage>
</organism>
<reference evidence="2 3" key="1">
    <citation type="journal article" date="2019" name="Int. J. Syst. Evol. Microbiol.">
        <title>The Global Catalogue of Microorganisms (GCM) 10K type strain sequencing project: providing services to taxonomists for standard genome sequencing and annotation.</title>
        <authorList>
            <consortium name="The Broad Institute Genomics Platform"/>
            <consortium name="The Broad Institute Genome Sequencing Center for Infectious Disease"/>
            <person name="Wu L."/>
            <person name="Ma J."/>
        </authorList>
    </citation>
    <scope>NUCLEOTIDE SEQUENCE [LARGE SCALE GENOMIC DNA]</scope>
    <source>
        <strain evidence="2 3">JCM 14545</strain>
    </source>
</reference>
<feature type="transmembrane region" description="Helical" evidence="1">
    <location>
        <begin position="28"/>
        <end position="45"/>
    </location>
</feature>
<proteinExistence type="predicted"/>
<evidence type="ECO:0000256" key="1">
    <source>
        <dbReference type="SAM" id="Phobius"/>
    </source>
</evidence>
<accession>A0ABN2SQW8</accession>
<keyword evidence="1" id="KW-0812">Transmembrane</keyword>
<evidence type="ECO:0000313" key="2">
    <source>
        <dbReference type="EMBL" id="GAA1990968.1"/>
    </source>
</evidence>
<gene>
    <name evidence="2" type="ORF">GCM10009754_81810</name>
</gene>
<evidence type="ECO:0000313" key="3">
    <source>
        <dbReference type="Proteomes" id="UP001501116"/>
    </source>
</evidence>
<keyword evidence="1" id="KW-1133">Transmembrane helix</keyword>
<feature type="transmembrane region" description="Helical" evidence="1">
    <location>
        <begin position="57"/>
        <end position="75"/>
    </location>
</feature>
<comment type="caution">
    <text evidence="2">The sequence shown here is derived from an EMBL/GenBank/DDBJ whole genome shotgun (WGS) entry which is preliminary data.</text>
</comment>
<dbReference type="EMBL" id="BAAANN010000057">
    <property type="protein sequence ID" value="GAA1990968.1"/>
    <property type="molecule type" value="Genomic_DNA"/>
</dbReference>
<sequence length="85" mass="9291">MDLLTNAYSGSLSFANFSSRVPHRHPGRVWYVLVNCGIALALMEFKRAYLHKINPAGFGAMLLASALSITAYFGAFGEVLARLAR</sequence>
<protein>
    <submittedName>
        <fullName evidence="2">Uncharacterized protein</fullName>
    </submittedName>
</protein>
<dbReference type="Proteomes" id="UP001501116">
    <property type="component" value="Unassembled WGS sequence"/>
</dbReference>
<dbReference type="RefSeq" id="WP_344431165.1">
    <property type="nucleotide sequence ID" value="NZ_BAAANN010000057.1"/>
</dbReference>
<keyword evidence="1" id="KW-0472">Membrane</keyword>
<keyword evidence="3" id="KW-1185">Reference proteome</keyword>
<name>A0ABN2SQW8_9PSEU</name>